<evidence type="ECO:0000313" key="2">
    <source>
        <dbReference type="EMBL" id="KAJ9615348.1"/>
    </source>
</evidence>
<sequence>MDPGRHELLVHITASSTARDDKRYLAIARSVLEFQPAIITKVSRPISGSSYMVPSKSVGKDDDRHSTSSGHKAPRAPLPRSNTAPELSSIIEADSPLSLQRNHRRAHSDTSSVSKSFSALDGPKVDRPDSEVKSFRDHLDVETHSQPRGGKSVKPLVSANSARKRKKPRMSGVGDEHTNLTDGGQCERKHTDRSSWQSIPERDPFVCREIAIDDDAESTESVSPSHLLGYYQAATTASGSHEPQSQLVVDLITPERRTSCSYPTPTSSPVVVKHFRPVNAPACTHPEALLPFLTNENRIRQRPDEVHPLPKFLAHRSQPSFTTHITTELNRLTTQMKHFRPAFVARDVRVLERGYWQLLVQLVEPSKPKLKLLGSTARRKGTQPEPTRTNHARWTEDEFVKVWENLARVIELGKLGWGTWLVKDSTDDLFWRIRVFTWGETLAHVYLLLFNISNKLTGVISMAWVAASGQVVVQMIPGSNLDGIWERTGPPGSQGVWTFTKG</sequence>
<dbReference type="Proteomes" id="UP001172673">
    <property type="component" value="Unassembled WGS sequence"/>
</dbReference>
<keyword evidence="3" id="KW-1185">Reference proteome</keyword>
<feature type="compositionally biased region" description="Basic and acidic residues" evidence="1">
    <location>
        <begin position="174"/>
        <end position="193"/>
    </location>
</feature>
<organism evidence="2 3">
    <name type="scientific">Cladophialophora chaetospira</name>
    <dbReference type="NCBI Taxonomy" id="386627"/>
    <lineage>
        <taxon>Eukaryota</taxon>
        <taxon>Fungi</taxon>
        <taxon>Dikarya</taxon>
        <taxon>Ascomycota</taxon>
        <taxon>Pezizomycotina</taxon>
        <taxon>Eurotiomycetes</taxon>
        <taxon>Chaetothyriomycetidae</taxon>
        <taxon>Chaetothyriales</taxon>
        <taxon>Herpotrichiellaceae</taxon>
        <taxon>Cladophialophora</taxon>
    </lineage>
</organism>
<protein>
    <submittedName>
        <fullName evidence="2">Uncharacterized protein</fullName>
    </submittedName>
</protein>
<feature type="compositionally biased region" description="Basic and acidic residues" evidence="1">
    <location>
        <begin position="123"/>
        <end position="145"/>
    </location>
</feature>
<feature type="region of interest" description="Disordered" evidence="1">
    <location>
        <begin position="49"/>
        <end position="200"/>
    </location>
</feature>
<accession>A0AA38XKZ6</accession>
<reference evidence="2" key="1">
    <citation type="submission" date="2022-10" db="EMBL/GenBank/DDBJ databases">
        <title>Culturing micro-colonial fungi from biological soil crusts in the Mojave desert and describing Neophaeococcomyces mojavensis, and introducing the new genera and species Taxawa tesnikishii.</title>
        <authorList>
            <person name="Kurbessoian T."/>
            <person name="Stajich J.E."/>
        </authorList>
    </citation>
    <scope>NUCLEOTIDE SEQUENCE</scope>
    <source>
        <strain evidence="2">TK_41</strain>
    </source>
</reference>
<dbReference type="AlphaFoldDB" id="A0AA38XKZ6"/>
<gene>
    <name evidence="2" type="ORF">H2200_001423</name>
</gene>
<evidence type="ECO:0000256" key="1">
    <source>
        <dbReference type="SAM" id="MobiDB-lite"/>
    </source>
</evidence>
<comment type="caution">
    <text evidence="2">The sequence shown here is derived from an EMBL/GenBank/DDBJ whole genome shotgun (WGS) entry which is preliminary data.</text>
</comment>
<name>A0AA38XKZ6_9EURO</name>
<proteinExistence type="predicted"/>
<evidence type="ECO:0000313" key="3">
    <source>
        <dbReference type="Proteomes" id="UP001172673"/>
    </source>
</evidence>
<dbReference type="EMBL" id="JAPDRK010000002">
    <property type="protein sequence ID" value="KAJ9615348.1"/>
    <property type="molecule type" value="Genomic_DNA"/>
</dbReference>